<name>A0A0V0GZ76_SOLCH</name>
<organism evidence="2">
    <name type="scientific">Solanum chacoense</name>
    <name type="common">Chaco potato</name>
    <dbReference type="NCBI Taxonomy" id="4108"/>
    <lineage>
        <taxon>Eukaryota</taxon>
        <taxon>Viridiplantae</taxon>
        <taxon>Streptophyta</taxon>
        <taxon>Embryophyta</taxon>
        <taxon>Tracheophyta</taxon>
        <taxon>Spermatophyta</taxon>
        <taxon>Magnoliopsida</taxon>
        <taxon>eudicotyledons</taxon>
        <taxon>Gunneridae</taxon>
        <taxon>Pentapetalae</taxon>
        <taxon>asterids</taxon>
        <taxon>lamiids</taxon>
        <taxon>Solanales</taxon>
        <taxon>Solanaceae</taxon>
        <taxon>Solanoideae</taxon>
        <taxon>Solaneae</taxon>
        <taxon>Solanum</taxon>
    </lineage>
</organism>
<dbReference type="GO" id="GO:0020037">
    <property type="term" value="F:heme binding"/>
    <property type="evidence" value="ECO:0007669"/>
    <property type="project" value="InterPro"/>
</dbReference>
<evidence type="ECO:0000259" key="1">
    <source>
        <dbReference type="Pfam" id="PF00199"/>
    </source>
</evidence>
<feature type="domain" description="Catalase core" evidence="1">
    <location>
        <begin position="1"/>
        <end position="36"/>
    </location>
</feature>
<protein>
    <submittedName>
        <fullName evidence="2">Putative ovule protein</fullName>
    </submittedName>
</protein>
<sequence length="120" mass="13775">MDGSGVHTFTLINRAGKSTYVKFHWKPTCGVTRTLARRWVETLSDPCITYEIRSIWISYWSQAEKSLGQKLASRLNVKTKHIKSKLLNGFRGGDDLNARVSITHSSHIARCIMRWTIILR</sequence>
<dbReference type="GO" id="GO:0042542">
    <property type="term" value="P:response to hydrogen peroxide"/>
    <property type="evidence" value="ECO:0007669"/>
    <property type="project" value="TreeGrafter"/>
</dbReference>
<accession>A0A0V0GZ76</accession>
<dbReference type="GO" id="GO:0042744">
    <property type="term" value="P:hydrogen peroxide catabolic process"/>
    <property type="evidence" value="ECO:0007669"/>
    <property type="project" value="TreeGrafter"/>
</dbReference>
<dbReference type="Pfam" id="PF00199">
    <property type="entry name" value="Catalase"/>
    <property type="match status" value="1"/>
</dbReference>
<reference evidence="2" key="1">
    <citation type="submission" date="2015-12" db="EMBL/GenBank/DDBJ databases">
        <title>Gene expression during late stages of embryo sac development: a critical building block for successful pollen-pistil interactions.</title>
        <authorList>
            <person name="Liu Y."/>
            <person name="Joly V."/>
            <person name="Sabar M."/>
            <person name="Matton D.P."/>
        </authorList>
    </citation>
    <scope>NUCLEOTIDE SEQUENCE</scope>
</reference>
<dbReference type="PANTHER" id="PTHR11465">
    <property type="entry name" value="CATALASE"/>
    <property type="match status" value="1"/>
</dbReference>
<dbReference type="Gene3D" id="2.40.180.10">
    <property type="entry name" value="Catalase core domain"/>
    <property type="match status" value="1"/>
</dbReference>
<dbReference type="InterPro" id="IPR011614">
    <property type="entry name" value="Catalase_core"/>
</dbReference>
<dbReference type="InterPro" id="IPR018028">
    <property type="entry name" value="Catalase"/>
</dbReference>
<dbReference type="GO" id="GO:0005737">
    <property type="term" value="C:cytoplasm"/>
    <property type="evidence" value="ECO:0007669"/>
    <property type="project" value="TreeGrafter"/>
</dbReference>
<dbReference type="InterPro" id="IPR020835">
    <property type="entry name" value="Catalase_sf"/>
</dbReference>
<dbReference type="SUPFAM" id="SSF56634">
    <property type="entry name" value="Heme-dependent catalase-like"/>
    <property type="match status" value="1"/>
</dbReference>
<dbReference type="GO" id="GO:0004096">
    <property type="term" value="F:catalase activity"/>
    <property type="evidence" value="ECO:0007669"/>
    <property type="project" value="InterPro"/>
</dbReference>
<dbReference type="AlphaFoldDB" id="A0A0V0GZ76"/>
<dbReference type="EMBL" id="GEDG01029525">
    <property type="protein sequence ID" value="JAP12491.1"/>
    <property type="molecule type" value="Transcribed_RNA"/>
</dbReference>
<dbReference type="PANTHER" id="PTHR11465:SF41">
    <property type="entry name" value="CATALASE ISOZYME 2"/>
    <property type="match status" value="1"/>
</dbReference>
<evidence type="ECO:0000313" key="2">
    <source>
        <dbReference type="EMBL" id="JAP12491.1"/>
    </source>
</evidence>
<proteinExistence type="predicted"/>